<gene>
    <name evidence="2" type="ORF">BLNAU_13969</name>
</gene>
<sequence length="501" mass="56676">MKPEHEGLCSLVNMLAIHNKFHLQMRNTTGLPQAFDESNGLAKISIGEVISQLNTGLPGHEKNFYRTIDNLSTDKYIFQRLIDSCDMFDGRDSLAKYLKTTFRGMFVHGMVFPNTNSKHDSETFIRMYLGGIVNLPDIEATLTNAIKTGNSSRFDTNKYKQDICLDYINRRHHLSASGRAELLTRISPTTDIFLFAQDKTLKLVTKNHNGLFYFLQDIQSYWNGYTFELFSPITNSARNSASENRNLYDNGYIRRPRQNFVVPTAVTNPLVDVTFSMGRDLFVPQFSGPHETDFEEMQIDIQTARQQYREHIIANSKSTINHPPPQPVQKRPSPPPPPHPPSPYPQPYPPPHPPITPPTPNPFLQIHHPPNIPPQPPHRPPAIPLNINPAHSHHPAIKVNHSYSHPVPQQPPYTRPLTATMPISTVQHYPPPPPPNINQTLPHFQQHPLHPPINISQIPNYPVAQITPNQNPILATPLNQSQGHPPQQRIGWNPPPPPPPP</sequence>
<dbReference type="PRINTS" id="PR01217">
    <property type="entry name" value="PRICHEXTENSN"/>
</dbReference>
<feature type="region of interest" description="Disordered" evidence="1">
    <location>
        <begin position="464"/>
        <end position="501"/>
    </location>
</feature>
<evidence type="ECO:0000313" key="2">
    <source>
        <dbReference type="EMBL" id="KAK2951126.1"/>
    </source>
</evidence>
<keyword evidence="3" id="KW-1185">Reference proteome</keyword>
<comment type="caution">
    <text evidence="2">The sequence shown here is derived from an EMBL/GenBank/DDBJ whole genome shotgun (WGS) entry which is preliminary data.</text>
</comment>
<accession>A0ABQ9XF78</accession>
<feature type="compositionally biased region" description="Pro residues" evidence="1">
    <location>
        <begin position="370"/>
        <end position="383"/>
    </location>
</feature>
<organism evidence="2 3">
    <name type="scientific">Blattamonas nauphoetae</name>
    <dbReference type="NCBI Taxonomy" id="2049346"/>
    <lineage>
        <taxon>Eukaryota</taxon>
        <taxon>Metamonada</taxon>
        <taxon>Preaxostyla</taxon>
        <taxon>Oxymonadida</taxon>
        <taxon>Blattamonas</taxon>
    </lineage>
</organism>
<feature type="compositionally biased region" description="Polar residues" evidence="1">
    <location>
        <begin position="466"/>
        <end position="485"/>
    </location>
</feature>
<evidence type="ECO:0000313" key="3">
    <source>
        <dbReference type="Proteomes" id="UP001281761"/>
    </source>
</evidence>
<reference evidence="2 3" key="1">
    <citation type="journal article" date="2022" name="bioRxiv">
        <title>Genomics of Preaxostyla Flagellates Illuminates Evolutionary Transitions and the Path Towards Mitochondrial Loss.</title>
        <authorList>
            <person name="Novak L.V.F."/>
            <person name="Treitli S.C."/>
            <person name="Pyrih J."/>
            <person name="Halakuc P."/>
            <person name="Pipaliya S.V."/>
            <person name="Vacek V."/>
            <person name="Brzon O."/>
            <person name="Soukal P."/>
            <person name="Eme L."/>
            <person name="Dacks J.B."/>
            <person name="Karnkowska A."/>
            <person name="Elias M."/>
            <person name="Hampl V."/>
        </authorList>
    </citation>
    <scope>NUCLEOTIDE SEQUENCE [LARGE SCALE GENOMIC DNA]</scope>
    <source>
        <strain evidence="2">NAU3</strain>
        <tissue evidence="2">Gut</tissue>
    </source>
</reference>
<feature type="compositionally biased region" description="Pro residues" evidence="1">
    <location>
        <begin position="322"/>
        <end position="361"/>
    </location>
</feature>
<proteinExistence type="predicted"/>
<name>A0ABQ9XF78_9EUKA</name>
<dbReference type="Proteomes" id="UP001281761">
    <property type="component" value="Unassembled WGS sequence"/>
</dbReference>
<feature type="region of interest" description="Disordered" evidence="1">
    <location>
        <begin position="316"/>
        <end position="393"/>
    </location>
</feature>
<dbReference type="EMBL" id="JARBJD010000124">
    <property type="protein sequence ID" value="KAK2951126.1"/>
    <property type="molecule type" value="Genomic_DNA"/>
</dbReference>
<evidence type="ECO:0000256" key="1">
    <source>
        <dbReference type="SAM" id="MobiDB-lite"/>
    </source>
</evidence>
<protein>
    <submittedName>
        <fullName evidence="2">Uncharacterized protein</fullName>
    </submittedName>
</protein>